<dbReference type="AlphaFoldDB" id="A0A8J7LSX4"/>
<keyword evidence="1" id="KW-0732">Signal</keyword>
<gene>
    <name evidence="2" type="ORF">JF290_13225</name>
</gene>
<organism evidence="2 3">
    <name type="scientific">Sedimentitalea arenosa</name>
    <dbReference type="NCBI Taxonomy" id="2798803"/>
    <lineage>
        <taxon>Bacteria</taxon>
        <taxon>Pseudomonadati</taxon>
        <taxon>Pseudomonadota</taxon>
        <taxon>Alphaproteobacteria</taxon>
        <taxon>Rhodobacterales</taxon>
        <taxon>Paracoccaceae</taxon>
        <taxon>Sedimentitalea</taxon>
    </lineage>
</organism>
<proteinExistence type="predicted"/>
<dbReference type="InterPro" id="IPR010980">
    <property type="entry name" value="Cyt_c/b562"/>
</dbReference>
<dbReference type="Pfam" id="PF01322">
    <property type="entry name" value="Cytochrom_C_2"/>
    <property type="match status" value="1"/>
</dbReference>
<protein>
    <submittedName>
        <fullName evidence="2">Cytochrome c</fullName>
    </submittedName>
</protein>
<dbReference type="EMBL" id="JAELVR010000009">
    <property type="protein sequence ID" value="MBJ6372489.1"/>
    <property type="molecule type" value="Genomic_DNA"/>
</dbReference>
<dbReference type="GO" id="GO:0005506">
    <property type="term" value="F:iron ion binding"/>
    <property type="evidence" value="ECO:0007669"/>
    <property type="project" value="InterPro"/>
</dbReference>
<keyword evidence="3" id="KW-1185">Reference proteome</keyword>
<name>A0A8J7LSX4_9RHOB</name>
<dbReference type="RefSeq" id="WP_199025371.1">
    <property type="nucleotide sequence ID" value="NZ_JAELVR010000009.1"/>
</dbReference>
<dbReference type="InterPro" id="IPR002321">
    <property type="entry name" value="Cyt_c_II"/>
</dbReference>
<evidence type="ECO:0000256" key="1">
    <source>
        <dbReference type="SAM" id="SignalP"/>
    </source>
</evidence>
<dbReference type="GO" id="GO:0009055">
    <property type="term" value="F:electron transfer activity"/>
    <property type="evidence" value="ECO:0007669"/>
    <property type="project" value="InterPro"/>
</dbReference>
<feature type="signal peptide" evidence="1">
    <location>
        <begin position="1"/>
        <end position="27"/>
    </location>
</feature>
<sequence length="157" mass="17200">MIPPRRPLPAVTALLLIALALATAALAQSGQISDVATPGVQTRMSTMNTANTALGTLGDMMGGRALFDRDRADAARRILIDSTRAIPSVFRKPHADPLSNARPEIWSNWRDFRSRAKAAQRAARRLDTDALTDLRLTLPKLLLACLNCHDTYRLPMD</sequence>
<dbReference type="SUPFAM" id="SSF47175">
    <property type="entry name" value="Cytochromes"/>
    <property type="match status" value="1"/>
</dbReference>
<comment type="caution">
    <text evidence="2">The sequence shown here is derived from an EMBL/GenBank/DDBJ whole genome shotgun (WGS) entry which is preliminary data.</text>
</comment>
<dbReference type="GO" id="GO:0020037">
    <property type="term" value="F:heme binding"/>
    <property type="evidence" value="ECO:0007669"/>
    <property type="project" value="InterPro"/>
</dbReference>
<evidence type="ECO:0000313" key="3">
    <source>
        <dbReference type="Proteomes" id="UP000619079"/>
    </source>
</evidence>
<dbReference type="Gene3D" id="1.20.120.10">
    <property type="entry name" value="Cytochrome c/b562"/>
    <property type="match status" value="1"/>
</dbReference>
<dbReference type="Proteomes" id="UP000619079">
    <property type="component" value="Unassembled WGS sequence"/>
</dbReference>
<dbReference type="GO" id="GO:0022900">
    <property type="term" value="P:electron transport chain"/>
    <property type="evidence" value="ECO:0007669"/>
    <property type="project" value="InterPro"/>
</dbReference>
<feature type="chain" id="PRO_5035192372" evidence="1">
    <location>
        <begin position="28"/>
        <end position="157"/>
    </location>
</feature>
<evidence type="ECO:0000313" key="2">
    <source>
        <dbReference type="EMBL" id="MBJ6372489.1"/>
    </source>
</evidence>
<dbReference type="PROSITE" id="PS51009">
    <property type="entry name" value="CYTCII"/>
    <property type="match status" value="1"/>
</dbReference>
<reference evidence="2" key="1">
    <citation type="submission" date="2020-12" db="EMBL/GenBank/DDBJ databases">
        <title>Sedimentitalea sp. nov., isolated from sand in Incheon.</title>
        <authorList>
            <person name="Kim W."/>
        </authorList>
    </citation>
    <scope>NUCLEOTIDE SEQUENCE</scope>
    <source>
        <strain evidence="2">CAU 1593</strain>
    </source>
</reference>
<accession>A0A8J7LSX4</accession>